<feature type="transmembrane region" description="Helical" evidence="6">
    <location>
        <begin position="475"/>
        <end position="500"/>
    </location>
</feature>
<feature type="transmembrane region" description="Helical" evidence="6">
    <location>
        <begin position="550"/>
        <end position="572"/>
    </location>
</feature>
<gene>
    <name evidence="9" type="ORF">BaRGS_00016932</name>
</gene>
<feature type="domain" description="G-protein coupled receptors family 2 profile 2" evidence="8">
    <location>
        <begin position="334"/>
        <end position="574"/>
    </location>
</feature>
<keyword evidence="2 6" id="KW-0812">Transmembrane</keyword>
<dbReference type="Pfam" id="PF00002">
    <property type="entry name" value="7tm_2"/>
    <property type="match status" value="1"/>
</dbReference>
<dbReference type="SMART" id="SM00303">
    <property type="entry name" value="GPS"/>
    <property type="match status" value="1"/>
</dbReference>
<dbReference type="Gene3D" id="1.20.1070.10">
    <property type="entry name" value="Rhodopsin 7-helix transmembrane proteins"/>
    <property type="match status" value="1"/>
</dbReference>
<feature type="transmembrane region" description="Helical" evidence="6">
    <location>
        <begin position="438"/>
        <end position="455"/>
    </location>
</feature>
<keyword evidence="4 6" id="KW-0472">Membrane</keyword>
<evidence type="ECO:0000313" key="9">
    <source>
        <dbReference type="EMBL" id="KAK7491913.1"/>
    </source>
</evidence>
<dbReference type="PANTHER" id="PTHR47767">
    <property type="entry name" value="ADHESION G PROTEIN-COUPLED RECEPTOR G7"/>
    <property type="match status" value="1"/>
</dbReference>
<feature type="transmembrane region" description="Helical" evidence="6">
    <location>
        <begin position="371"/>
        <end position="392"/>
    </location>
</feature>
<dbReference type="AlphaFoldDB" id="A0ABD0KY89"/>
<dbReference type="PRINTS" id="PR00249">
    <property type="entry name" value="GPCRSECRETIN"/>
</dbReference>
<dbReference type="InterPro" id="IPR058808">
    <property type="entry name" value="GAIN_ADGRA2/3"/>
</dbReference>
<feature type="non-terminal residue" evidence="9">
    <location>
        <position position="576"/>
    </location>
</feature>
<dbReference type="InterPro" id="IPR000832">
    <property type="entry name" value="GPCR_2_secretin-like"/>
</dbReference>
<feature type="transmembrane region" description="Helical" evidence="6">
    <location>
        <begin position="521"/>
        <end position="544"/>
    </location>
</feature>
<name>A0ABD0KY89_9CAEN</name>
<evidence type="ECO:0000256" key="5">
    <source>
        <dbReference type="ARBA" id="ARBA00023157"/>
    </source>
</evidence>
<dbReference type="Proteomes" id="UP001519460">
    <property type="component" value="Unassembled WGS sequence"/>
</dbReference>
<dbReference type="Pfam" id="PF01825">
    <property type="entry name" value="GPS"/>
    <property type="match status" value="1"/>
</dbReference>
<accession>A0ABD0KY89</accession>
<evidence type="ECO:0000256" key="2">
    <source>
        <dbReference type="ARBA" id="ARBA00022692"/>
    </source>
</evidence>
<dbReference type="PROSITE" id="PS50221">
    <property type="entry name" value="GAIN_B"/>
    <property type="match status" value="1"/>
</dbReference>
<evidence type="ECO:0000256" key="3">
    <source>
        <dbReference type="ARBA" id="ARBA00022989"/>
    </source>
</evidence>
<dbReference type="Gene3D" id="2.60.220.50">
    <property type="match status" value="1"/>
</dbReference>
<dbReference type="InterPro" id="IPR053066">
    <property type="entry name" value="ADGR_G7"/>
</dbReference>
<organism evidence="9 10">
    <name type="scientific">Batillaria attramentaria</name>
    <dbReference type="NCBI Taxonomy" id="370345"/>
    <lineage>
        <taxon>Eukaryota</taxon>
        <taxon>Metazoa</taxon>
        <taxon>Spiralia</taxon>
        <taxon>Lophotrochozoa</taxon>
        <taxon>Mollusca</taxon>
        <taxon>Gastropoda</taxon>
        <taxon>Caenogastropoda</taxon>
        <taxon>Sorbeoconcha</taxon>
        <taxon>Cerithioidea</taxon>
        <taxon>Batillariidae</taxon>
        <taxon>Batillaria</taxon>
    </lineage>
</organism>
<evidence type="ECO:0000313" key="10">
    <source>
        <dbReference type="Proteomes" id="UP001519460"/>
    </source>
</evidence>
<dbReference type="PROSITE" id="PS50261">
    <property type="entry name" value="G_PROTEIN_RECEP_F2_4"/>
    <property type="match status" value="1"/>
</dbReference>
<keyword evidence="5" id="KW-1015">Disulfide bond</keyword>
<dbReference type="CDD" id="cd15040">
    <property type="entry name" value="7tmB2_Adhesion"/>
    <property type="match status" value="1"/>
</dbReference>
<dbReference type="InterPro" id="IPR000203">
    <property type="entry name" value="GPS"/>
</dbReference>
<dbReference type="InterPro" id="IPR046338">
    <property type="entry name" value="GAIN_dom_sf"/>
</dbReference>
<feature type="transmembrane region" description="Helical" evidence="6">
    <location>
        <begin position="333"/>
        <end position="359"/>
    </location>
</feature>
<keyword evidence="10" id="KW-1185">Reference proteome</keyword>
<dbReference type="EMBL" id="JACVVK020000109">
    <property type="protein sequence ID" value="KAK7491913.1"/>
    <property type="molecule type" value="Genomic_DNA"/>
</dbReference>
<comment type="subcellular location">
    <subcellularLocation>
        <location evidence="1">Membrane</location>
        <topology evidence="1">Multi-pass membrane protein</topology>
    </subcellularLocation>
</comment>
<evidence type="ECO:0000256" key="1">
    <source>
        <dbReference type="ARBA" id="ARBA00004141"/>
    </source>
</evidence>
<evidence type="ECO:0000259" key="8">
    <source>
        <dbReference type="PROSITE" id="PS50261"/>
    </source>
</evidence>
<evidence type="ECO:0000256" key="4">
    <source>
        <dbReference type="ARBA" id="ARBA00023136"/>
    </source>
</evidence>
<dbReference type="InterPro" id="IPR017981">
    <property type="entry name" value="GPCR_2-like_7TM"/>
</dbReference>
<dbReference type="GO" id="GO:0016020">
    <property type="term" value="C:membrane"/>
    <property type="evidence" value="ECO:0007669"/>
    <property type="project" value="UniProtKB-SubCell"/>
</dbReference>
<dbReference type="InterPro" id="IPR057244">
    <property type="entry name" value="GAIN_B"/>
</dbReference>
<evidence type="ECO:0000256" key="6">
    <source>
        <dbReference type="SAM" id="Phobius"/>
    </source>
</evidence>
<sequence>MSISVRKCASPSAIDDNTVADVLTETLRLTSVLDLDPDLHLCPSDVIYVADILQQATQLTSITPELAQDVLKVVDSIVKVNESILHTSLLLGNATNRIVRAVDTLGDNIVLQGNQTNVRLVSNFTALEVWDLSRLTGDLVTGLELRVVGGVRTGVVRSEDLVSITEADDLNVNETDVAIVLEASLLRSLVEENPETEVRLSMGVFADTSLFSHGALESQFPDKRHFNSRLNSRVVSARMVVNGTAIASLGNYSVTTVFLPYHTLPGKRHKKRTSCVFWDFARGEGRASWTDEGCTSQGMQNGRDVCLFNHLTNFAVVMDLYGQSKLPEEHQKALSIITTIGLSLSIAGLSLTVVAFLIIRKLRQGRRQQTLVNLAVAMLLSWVIFLAGFTRVESHVGCVAVAALLHYFILASFMWMLMEGILQYLLFIKLVATHFDHYMLKTGCPAIIVTIVMALNPDLYRGGDTYCWMSLTPFYYAFLLPVGMVMLANIAIYIMVVAAICGCRRMIGASAVRSGTRSTVVNFRASFACFVVLGLSWVFALFAVEDARVVFQYLFTITSTIQGFLIFIIFTARDQH</sequence>
<evidence type="ECO:0000259" key="7">
    <source>
        <dbReference type="PROSITE" id="PS50221"/>
    </source>
</evidence>
<comment type="caution">
    <text evidence="9">The sequence shown here is derived from an EMBL/GenBank/DDBJ whole genome shotgun (WGS) entry which is preliminary data.</text>
</comment>
<feature type="transmembrane region" description="Helical" evidence="6">
    <location>
        <begin position="404"/>
        <end position="426"/>
    </location>
</feature>
<feature type="domain" description="GAIN-B" evidence="7">
    <location>
        <begin position="177"/>
        <end position="324"/>
    </location>
</feature>
<protein>
    <submittedName>
        <fullName evidence="9">Uncharacterized protein</fullName>
    </submittedName>
</protein>
<dbReference type="PANTHER" id="PTHR47767:SF1">
    <property type="entry name" value="ADHESION G PROTEIN-COUPLED RECEPTOR G7"/>
    <property type="match status" value="1"/>
</dbReference>
<reference evidence="9 10" key="1">
    <citation type="journal article" date="2023" name="Sci. Data">
        <title>Genome assembly of the Korean intertidal mud-creeper Batillaria attramentaria.</title>
        <authorList>
            <person name="Patra A.K."/>
            <person name="Ho P.T."/>
            <person name="Jun S."/>
            <person name="Lee S.J."/>
            <person name="Kim Y."/>
            <person name="Won Y.J."/>
        </authorList>
    </citation>
    <scope>NUCLEOTIDE SEQUENCE [LARGE SCALE GENOMIC DNA]</scope>
    <source>
        <strain evidence="9">Wonlab-2016</strain>
    </source>
</reference>
<proteinExistence type="predicted"/>
<dbReference type="Pfam" id="PF26588">
    <property type="entry name" value="GAIN_ADGRA3"/>
    <property type="match status" value="1"/>
</dbReference>
<keyword evidence="3 6" id="KW-1133">Transmembrane helix</keyword>